<organism evidence="2">
    <name type="scientific">uncultured Desulfobacterium sp</name>
    <dbReference type="NCBI Taxonomy" id="201089"/>
    <lineage>
        <taxon>Bacteria</taxon>
        <taxon>Pseudomonadati</taxon>
        <taxon>Thermodesulfobacteriota</taxon>
        <taxon>Desulfobacteria</taxon>
        <taxon>Desulfobacterales</taxon>
        <taxon>Desulfobacteriaceae</taxon>
        <taxon>Desulfobacterium</taxon>
        <taxon>environmental samples</taxon>
    </lineage>
</organism>
<accession>E1YBG8</accession>
<name>E1YBG8_9BACT</name>
<feature type="transmembrane region" description="Helical" evidence="1">
    <location>
        <begin position="6"/>
        <end position="30"/>
    </location>
</feature>
<proteinExistence type="predicted"/>
<sequence length="138" mass="15656">MKSEKGFLVLEILIAGLILTAGIATTMYLFRIGYTYLEQARKSNILSSKLIQTSGLFKSLDLNQKTGTEDLGDGVNLTWEAKLLETSRPVQTYGDNPASSLHELYLYEVDFSLSYQDVKRDYIVNVFRYKPLFSPENL</sequence>
<keyword evidence="1" id="KW-0812">Transmembrane</keyword>
<evidence type="ECO:0000313" key="2">
    <source>
        <dbReference type="EMBL" id="CBX27912.1"/>
    </source>
</evidence>
<gene>
    <name evidence="2" type="ORF">N47_G32360</name>
</gene>
<reference evidence="2" key="1">
    <citation type="journal article" date="2011" name="Environ. Microbiol.">
        <title>Genomic insights into the metabolic potential of the polycyclic aromatic hydrocarbon degrading sulfate-reducing Deltaproteobacterium N47.</title>
        <authorList>
            <person name="Bergmann F."/>
            <person name="Selesi D."/>
            <person name="Weinmaier T."/>
            <person name="Tischler P."/>
            <person name="Rattei T."/>
            <person name="Meckenstock R.U."/>
        </authorList>
    </citation>
    <scope>NUCLEOTIDE SEQUENCE</scope>
</reference>
<dbReference type="EMBL" id="FR695868">
    <property type="protein sequence ID" value="CBX27912.1"/>
    <property type="molecule type" value="Genomic_DNA"/>
</dbReference>
<evidence type="ECO:0008006" key="3">
    <source>
        <dbReference type="Google" id="ProtNLM"/>
    </source>
</evidence>
<dbReference type="AlphaFoldDB" id="E1YBG8"/>
<keyword evidence="1" id="KW-1133">Transmembrane helix</keyword>
<keyword evidence="1" id="KW-0472">Membrane</keyword>
<evidence type="ECO:0000256" key="1">
    <source>
        <dbReference type="SAM" id="Phobius"/>
    </source>
</evidence>
<protein>
    <recommendedName>
        <fullName evidence="3">Prepilin-type N-terminal cleavage/methylation domain-containing protein</fullName>
    </recommendedName>
</protein>